<dbReference type="InterPro" id="IPR000182">
    <property type="entry name" value="GNAT_dom"/>
</dbReference>
<dbReference type="Gene3D" id="3.40.630.30">
    <property type="match status" value="1"/>
</dbReference>
<dbReference type="EMBL" id="JACIDZ010000001">
    <property type="protein sequence ID" value="MBB4120477.1"/>
    <property type="molecule type" value="Genomic_DNA"/>
</dbReference>
<evidence type="ECO:0000313" key="2">
    <source>
        <dbReference type="EMBL" id="MBB4120477.1"/>
    </source>
</evidence>
<name>A0A7W6P9K3_9HYPH</name>
<keyword evidence="2" id="KW-0808">Transferase</keyword>
<proteinExistence type="predicted"/>
<dbReference type="SUPFAM" id="SSF55729">
    <property type="entry name" value="Acyl-CoA N-acyltransferases (Nat)"/>
    <property type="match status" value="1"/>
</dbReference>
<dbReference type="PANTHER" id="PTHR43617">
    <property type="entry name" value="L-AMINO ACID N-ACETYLTRANSFERASE"/>
    <property type="match status" value="1"/>
</dbReference>
<dbReference type="CDD" id="cd04301">
    <property type="entry name" value="NAT_SF"/>
    <property type="match status" value="1"/>
</dbReference>
<reference evidence="2 3" key="1">
    <citation type="submission" date="2020-08" db="EMBL/GenBank/DDBJ databases">
        <title>Genomic Encyclopedia of Type Strains, Phase IV (KMG-IV): sequencing the most valuable type-strain genomes for metagenomic binning, comparative biology and taxonomic classification.</title>
        <authorList>
            <person name="Goeker M."/>
        </authorList>
    </citation>
    <scope>NUCLEOTIDE SEQUENCE [LARGE SCALE GENOMIC DNA]</scope>
    <source>
        <strain evidence="2 3">DSM 28101</strain>
    </source>
</reference>
<dbReference type="AlphaFoldDB" id="A0A7W6P9K3"/>
<keyword evidence="2" id="KW-0012">Acyltransferase</keyword>
<dbReference type="RefSeq" id="WP_183481808.1">
    <property type="nucleotide sequence ID" value="NZ_JACIDZ010000001.1"/>
</dbReference>
<comment type="caution">
    <text evidence="2">The sequence shown here is derived from an EMBL/GenBank/DDBJ whole genome shotgun (WGS) entry which is preliminary data.</text>
</comment>
<keyword evidence="3" id="KW-1185">Reference proteome</keyword>
<dbReference type="GO" id="GO:0016747">
    <property type="term" value="F:acyltransferase activity, transferring groups other than amino-acyl groups"/>
    <property type="evidence" value="ECO:0007669"/>
    <property type="project" value="InterPro"/>
</dbReference>
<dbReference type="InterPro" id="IPR016181">
    <property type="entry name" value="Acyl_CoA_acyltransferase"/>
</dbReference>
<dbReference type="Pfam" id="PF00583">
    <property type="entry name" value="Acetyltransf_1"/>
    <property type="match status" value="1"/>
</dbReference>
<dbReference type="InterPro" id="IPR050276">
    <property type="entry name" value="MshD_Acetyltransferase"/>
</dbReference>
<evidence type="ECO:0000259" key="1">
    <source>
        <dbReference type="PROSITE" id="PS51186"/>
    </source>
</evidence>
<dbReference type="EC" id="2.3.1.-" evidence="2"/>
<gene>
    <name evidence="2" type="ORF">GGR30_000372</name>
</gene>
<evidence type="ECO:0000313" key="3">
    <source>
        <dbReference type="Proteomes" id="UP000530571"/>
    </source>
</evidence>
<feature type="domain" description="N-acetyltransferase" evidence="1">
    <location>
        <begin position="1"/>
        <end position="148"/>
    </location>
</feature>
<dbReference type="Proteomes" id="UP000530571">
    <property type="component" value="Unassembled WGS sequence"/>
</dbReference>
<dbReference type="PROSITE" id="PS51186">
    <property type="entry name" value="GNAT"/>
    <property type="match status" value="1"/>
</dbReference>
<organism evidence="2 3">
    <name type="scientific">Martelella radicis</name>
    <dbReference type="NCBI Taxonomy" id="1397476"/>
    <lineage>
        <taxon>Bacteria</taxon>
        <taxon>Pseudomonadati</taxon>
        <taxon>Pseudomonadota</taxon>
        <taxon>Alphaproteobacteria</taxon>
        <taxon>Hyphomicrobiales</taxon>
        <taxon>Aurantimonadaceae</taxon>
        <taxon>Martelella</taxon>
    </lineage>
</organism>
<protein>
    <submittedName>
        <fullName evidence="2">Putative acetyltransferase</fullName>
        <ecNumber evidence="2">2.3.1.-</ecNumber>
    </submittedName>
</protein>
<accession>A0A7W6P9K3</accession>
<dbReference type="PANTHER" id="PTHR43617:SF2">
    <property type="entry name" value="UPF0039 PROTEIN SLL0451"/>
    <property type="match status" value="1"/>
</dbReference>
<sequence>MKIRRERFEDVRAVDALVRRAFYNHPHSDGSEPDIVRRLRKTCALALALVAEEDGKVVGHIAFSPVGFSDGARDWFGVGPLAVDPDYQRKGIGSSLLLGGLELLKDDGARGAVLVGDPGFYGRYGFQAEPSVTLEGVPPENLLLLPFDDDVPSGAVAFHQAFFGEV</sequence>